<protein>
    <recommendedName>
        <fullName evidence="4">Pentatricopeptide repeat protein</fullName>
    </recommendedName>
</protein>
<evidence type="ECO:0000256" key="1">
    <source>
        <dbReference type="SAM" id="MobiDB-lite"/>
    </source>
</evidence>
<organism evidence="2 3">
    <name type="scientific">Talaromyces atroroseus</name>
    <dbReference type="NCBI Taxonomy" id="1441469"/>
    <lineage>
        <taxon>Eukaryota</taxon>
        <taxon>Fungi</taxon>
        <taxon>Dikarya</taxon>
        <taxon>Ascomycota</taxon>
        <taxon>Pezizomycotina</taxon>
        <taxon>Eurotiomycetes</taxon>
        <taxon>Eurotiomycetidae</taxon>
        <taxon>Eurotiales</taxon>
        <taxon>Trichocomaceae</taxon>
        <taxon>Talaromyces</taxon>
        <taxon>Talaromyces sect. Trachyspermi</taxon>
    </lineage>
</organism>
<dbReference type="RefSeq" id="XP_020118996.1">
    <property type="nucleotide sequence ID" value="XM_020267859.1"/>
</dbReference>
<comment type="caution">
    <text evidence="2">The sequence shown here is derived from an EMBL/GenBank/DDBJ whole genome shotgun (WGS) entry which is preliminary data.</text>
</comment>
<dbReference type="Gene3D" id="1.25.40.10">
    <property type="entry name" value="Tetratricopeptide repeat domain"/>
    <property type="match status" value="1"/>
</dbReference>
<feature type="region of interest" description="Disordered" evidence="1">
    <location>
        <begin position="57"/>
        <end position="95"/>
    </location>
</feature>
<reference evidence="2 3" key="1">
    <citation type="submission" date="2015-06" db="EMBL/GenBank/DDBJ databases">
        <title>Talaromyces atroroseus IBT 11181 draft genome.</title>
        <authorList>
            <person name="Rasmussen K.B."/>
            <person name="Rasmussen S."/>
            <person name="Petersen B."/>
            <person name="Sicheritz-Ponten T."/>
            <person name="Mortensen U.H."/>
            <person name="Thrane U."/>
        </authorList>
    </citation>
    <scope>NUCLEOTIDE SEQUENCE [LARGE SCALE GENOMIC DNA]</scope>
    <source>
        <strain evidence="2 3">IBT 11181</strain>
    </source>
</reference>
<dbReference type="AlphaFoldDB" id="A0A225AWQ2"/>
<dbReference type="GeneID" id="31005330"/>
<dbReference type="CDD" id="cd00105">
    <property type="entry name" value="KH-I"/>
    <property type="match status" value="1"/>
</dbReference>
<dbReference type="EMBL" id="LFMY01000008">
    <property type="protein sequence ID" value="OKL58875.1"/>
    <property type="molecule type" value="Genomic_DNA"/>
</dbReference>
<accession>A0A225AWQ2</accession>
<feature type="compositionally biased region" description="Basic and acidic residues" evidence="1">
    <location>
        <begin position="133"/>
        <end position="148"/>
    </location>
</feature>
<evidence type="ECO:0000313" key="2">
    <source>
        <dbReference type="EMBL" id="OKL58875.1"/>
    </source>
</evidence>
<proteinExistence type="predicted"/>
<dbReference type="STRING" id="1441469.A0A225AWQ2"/>
<dbReference type="Proteomes" id="UP000214365">
    <property type="component" value="Unassembled WGS sequence"/>
</dbReference>
<dbReference type="OrthoDB" id="72441at2759"/>
<sequence>MITRGKSRLRRGNLSTLIDSVVVPTTNEPLHFLYPRWARSGLLLSRLYHIRPPLFSPRRPKPSGAFSEPPRRHAAPDTQSCRWLSHEGSAPKEDKADIVSDASDLSPVSESAQYGVLESESLNSVHGDLPGQDNHETHPGGPFEDVHNDSSSTEKVVIRRTLSKGMSINDKKRLAAERIRSRKGVGLFGEQQTYVDAAKLGYRKYVNKWRQAVTGKRSLPPHWTEIMAILEKFHVEMPVTPKSTVHKEILVREEVVVQLSGDTTEKENIWFIEIRNGCRLRVLDAVESEGILRKVVLSGTRRAVELVEKQIKQVDEQQVAAMNLPLDQRGSQMARSWLPIIPSILAYKKTGQPLPLIRGHWDDKIITKGDPLARRPKFTDIRGFAQYVEQLITARPNLPTKPGDPPYINGVAQRLRFIFTEPGNRIYLSTYALNRALTFLCEHEYLDSARHVFRASQTVATVNSYNIFFRSTARRQDFFFFMGLLSEMGKSGMQPNGATWVAFLESLLSPGPRTQVIERMTELGFLKDRRVELDVVQNNIGMILFPHLRKGLGIKSFLEELEQSHGHEIISTYTLNLILEQVTPRRDSDLLREIFECFKKYGLTPDSRTFNLAFNHFRGMDMAHFFLSSYIYHHEYALSPLNYEKMFRIAITSNLYNTCRVIWRYACLKGATTPLMRHIVRSSLAGANKGRARDQDQIEYHIGSIVIGLEYLRKVQVHGEMFKMAPGEVELGRNVVAHLIHTMEPACSERMKLATQLVNDDVEQGPQRQSVESFNMMLHAATTLDKETQWHSKHADHPAMNRRPTVDILKEVIAVPIR</sequence>
<evidence type="ECO:0008006" key="4">
    <source>
        <dbReference type="Google" id="ProtNLM"/>
    </source>
</evidence>
<name>A0A225AWQ2_TALAT</name>
<evidence type="ECO:0000313" key="3">
    <source>
        <dbReference type="Proteomes" id="UP000214365"/>
    </source>
</evidence>
<feature type="region of interest" description="Disordered" evidence="1">
    <location>
        <begin position="123"/>
        <end position="154"/>
    </location>
</feature>
<gene>
    <name evidence="2" type="ORF">UA08_05574</name>
</gene>
<dbReference type="InterPro" id="IPR011990">
    <property type="entry name" value="TPR-like_helical_dom_sf"/>
</dbReference>
<keyword evidence="3" id="KW-1185">Reference proteome</keyword>